<evidence type="ECO:0000313" key="2">
    <source>
        <dbReference type="Proteomes" id="UP000215086"/>
    </source>
</evidence>
<protein>
    <submittedName>
        <fullName evidence="1">DUF324 domain containing Cmr6-like protein</fullName>
    </submittedName>
</protein>
<evidence type="ECO:0000313" key="1">
    <source>
        <dbReference type="EMBL" id="ASV74147.1"/>
    </source>
</evidence>
<name>A0A286RDY1_9BACT</name>
<dbReference type="OrthoDB" id="1550501at2"/>
<reference evidence="1 2" key="1">
    <citation type="journal article" name="Front. Microbiol.">
        <title>Sugar Metabolism of the First Thermophilic Planctomycete Thermogutta terrifontis: Comparative Genomic and Transcriptomic Approaches.</title>
        <authorList>
            <person name="Elcheninov A.G."/>
            <person name="Menzel P."/>
            <person name="Gudbergsdottir S.R."/>
            <person name="Slesarev A.I."/>
            <person name="Kadnikov V.V."/>
            <person name="Krogh A."/>
            <person name="Bonch-Osmolovskaya E.A."/>
            <person name="Peng X."/>
            <person name="Kublanov I.V."/>
        </authorList>
    </citation>
    <scope>NUCLEOTIDE SEQUENCE [LARGE SCALE GENOMIC DNA]</scope>
    <source>
        <strain evidence="1 2">R1</strain>
    </source>
</reference>
<dbReference type="AlphaFoldDB" id="A0A286RDY1"/>
<gene>
    <name evidence="1" type="ORF">THTE_1545</name>
</gene>
<accession>A0A286RDY1</accession>
<proteinExistence type="predicted"/>
<dbReference type="EMBL" id="CP018477">
    <property type="protein sequence ID" value="ASV74147.1"/>
    <property type="molecule type" value="Genomic_DNA"/>
</dbReference>
<organism evidence="1 2">
    <name type="scientific">Thermogutta terrifontis</name>
    <dbReference type="NCBI Taxonomy" id="1331910"/>
    <lineage>
        <taxon>Bacteria</taxon>
        <taxon>Pseudomonadati</taxon>
        <taxon>Planctomycetota</taxon>
        <taxon>Planctomycetia</taxon>
        <taxon>Pirellulales</taxon>
        <taxon>Thermoguttaceae</taxon>
        <taxon>Thermogutta</taxon>
    </lineage>
</organism>
<sequence>MSWTMYRWIWQLRSPLHLGWLPAGVLNRTRLYIPARALWGALTAELAHRQTSDPPDYKTVGEKLQQDARFSYLFPAELVDGEWKVWLPQYRQGKGLVWHREDGEAELEDRRLRTLLLSTRPGTAIAPESDTAEEGTLRGFELISPYWQDGDGQLKPVAMVGYLFCKDTPLFEQVKDIDEIFVGGDIRYGLGHLQRVFWEEAVDLFGSTVDLSDDSPKVRSTKRVLAHTLPRNDLILLGSMECIAGWDTAQGGLKKGDLTWAPGSCAACCSREYTIRKDGLWEAERSQSAASSKPMRCPSG</sequence>
<dbReference type="RefSeq" id="WP_157731809.1">
    <property type="nucleotide sequence ID" value="NZ_CP018477.1"/>
</dbReference>
<dbReference type="Proteomes" id="UP000215086">
    <property type="component" value="Chromosome"/>
</dbReference>
<dbReference type="KEGG" id="ttf:THTE_1545"/>
<keyword evidence="2" id="KW-1185">Reference proteome</keyword>